<protein>
    <submittedName>
        <fullName evidence="1">Uncharacterized protein</fullName>
    </submittedName>
</protein>
<evidence type="ECO:0000313" key="1">
    <source>
        <dbReference type="EMBL" id="KAF6309685.1"/>
    </source>
</evidence>
<organism evidence="1 2">
    <name type="scientific">Pipistrellus kuhlii</name>
    <name type="common">Kuhl's pipistrelle</name>
    <dbReference type="NCBI Taxonomy" id="59472"/>
    <lineage>
        <taxon>Eukaryota</taxon>
        <taxon>Metazoa</taxon>
        <taxon>Chordata</taxon>
        <taxon>Craniata</taxon>
        <taxon>Vertebrata</taxon>
        <taxon>Euteleostomi</taxon>
        <taxon>Mammalia</taxon>
        <taxon>Eutheria</taxon>
        <taxon>Laurasiatheria</taxon>
        <taxon>Chiroptera</taxon>
        <taxon>Yangochiroptera</taxon>
        <taxon>Vespertilionidae</taxon>
        <taxon>Pipistrellus</taxon>
    </lineage>
</organism>
<reference evidence="1 2" key="1">
    <citation type="journal article" date="2020" name="Nature">
        <title>Six reference-quality genomes reveal evolution of bat adaptations.</title>
        <authorList>
            <person name="Jebb D."/>
            <person name="Huang Z."/>
            <person name="Pippel M."/>
            <person name="Hughes G.M."/>
            <person name="Lavrichenko K."/>
            <person name="Devanna P."/>
            <person name="Winkler S."/>
            <person name="Jermiin L.S."/>
            <person name="Skirmuntt E.C."/>
            <person name="Katzourakis A."/>
            <person name="Burkitt-Gray L."/>
            <person name="Ray D.A."/>
            <person name="Sullivan K.A.M."/>
            <person name="Roscito J.G."/>
            <person name="Kirilenko B.M."/>
            <person name="Davalos L.M."/>
            <person name="Corthals A.P."/>
            <person name="Power M.L."/>
            <person name="Jones G."/>
            <person name="Ransome R.D."/>
            <person name="Dechmann D.K.N."/>
            <person name="Locatelli A.G."/>
            <person name="Puechmaille S.J."/>
            <person name="Fedrigo O."/>
            <person name="Jarvis E.D."/>
            <person name="Hiller M."/>
            <person name="Vernes S.C."/>
            <person name="Myers E.W."/>
            <person name="Teeling E.C."/>
        </authorList>
    </citation>
    <scope>NUCLEOTIDE SEQUENCE [LARGE SCALE GENOMIC DNA]</scope>
    <source>
        <strain evidence="1">MPipKuh1</strain>
        <tissue evidence="1">Flight muscle</tissue>
    </source>
</reference>
<dbReference type="AlphaFoldDB" id="A0A7J7UA35"/>
<dbReference type="EMBL" id="JACAGB010000021">
    <property type="protein sequence ID" value="KAF6309685.1"/>
    <property type="molecule type" value="Genomic_DNA"/>
</dbReference>
<comment type="caution">
    <text evidence="1">The sequence shown here is derived from an EMBL/GenBank/DDBJ whole genome shotgun (WGS) entry which is preliminary data.</text>
</comment>
<keyword evidence="2" id="KW-1185">Reference proteome</keyword>
<evidence type="ECO:0000313" key="2">
    <source>
        <dbReference type="Proteomes" id="UP000558488"/>
    </source>
</evidence>
<dbReference type="Proteomes" id="UP000558488">
    <property type="component" value="Unassembled WGS sequence"/>
</dbReference>
<gene>
    <name evidence="1" type="ORF">mPipKuh1_009135</name>
</gene>
<sequence length="130" mass="14502">MAVPSPGGLSPRQHLQTGLDLSGCCKPPNCTPTISQTAAVHDLPLGHPGIFIASYRWANRGAGMPWPLELCKHWAPLFLSQTPSPFSLGSSFLPQSPNPYFPPRRSRRDRMFLNFKIHSELQVLRGDFFF</sequence>
<name>A0A7J7UA35_PIPKU</name>
<accession>A0A7J7UA35</accession>
<proteinExistence type="predicted"/>